<comment type="subcellular location">
    <subcellularLocation>
        <location evidence="1">Membrane</location>
        <topology evidence="1">Multi-pass membrane protein</topology>
    </subcellularLocation>
</comment>
<protein>
    <submittedName>
        <fullName evidence="6">LAMI_0G14686g1_1</fullName>
    </submittedName>
</protein>
<feature type="transmembrane region" description="Helical" evidence="5">
    <location>
        <begin position="48"/>
        <end position="66"/>
    </location>
</feature>
<dbReference type="Pfam" id="PF05653">
    <property type="entry name" value="Mg_trans_NIPA"/>
    <property type="match status" value="1"/>
</dbReference>
<dbReference type="OrthoDB" id="2504919at2759"/>
<sequence length="383" mass="41676">MPSAHSIIITGVVVGVVSSATQSLGLTLQRKANVACSESLYRNPTWQLGLALFLLANLVGSTVQIATLPLIILAPLQSCGLLFNSLASHYILQERSTWRTPLATLLIVGGGMVIGVAGVSATESQPLTHSLAELLALAHGQLFLRWFVATNFFVLLALVYARVYRPSTLARGLVYGCCSGVWSAHALLLAKSASDIITHALVHKSSDLRHLPFYVLVAAFVATSLTQLFLLNKGLSLISTSILYPLVFCVFNLINIFNGVLFFPQDKLTSLQMVFKLLPGVMSLITGVALLSRDQYMLSQRDEPLLAPDTSNRTSTLSYTSLRPRSMDLSSLQKMHSKPAENDGFYVSLPHDTKRDSNISAGSKKKGRRVLSFEQEGLLNQMV</sequence>
<evidence type="ECO:0000256" key="4">
    <source>
        <dbReference type="ARBA" id="ARBA00023136"/>
    </source>
</evidence>
<dbReference type="PANTHER" id="PTHR12570:SF86">
    <property type="entry name" value="ADR321CP"/>
    <property type="match status" value="1"/>
</dbReference>
<feature type="transmembrane region" description="Helical" evidence="5">
    <location>
        <begin position="6"/>
        <end position="28"/>
    </location>
</feature>
<proteinExistence type="predicted"/>
<dbReference type="GO" id="GO:0015095">
    <property type="term" value="F:magnesium ion transmembrane transporter activity"/>
    <property type="evidence" value="ECO:0007669"/>
    <property type="project" value="InterPro"/>
</dbReference>
<keyword evidence="2 5" id="KW-0812">Transmembrane</keyword>
<dbReference type="AlphaFoldDB" id="A0A1G4KC82"/>
<keyword evidence="4 5" id="KW-0472">Membrane</keyword>
<organism evidence="6 7">
    <name type="scientific">Lachancea mirantina</name>
    <dbReference type="NCBI Taxonomy" id="1230905"/>
    <lineage>
        <taxon>Eukaryota</taxon>
        <taxon>Fungi</taxon>
        <taxon>Dikarya</taxon>
        <taxon>Ascomycota</taxon>
        <taxon>Saccharomycotina</taxon>
        <taxon>Saccharomycetes</taxon>
        <taxon>Saccharomycetales</taxon>
        <taxon>Saccharomycetaceae</taxon>
        <taxon>Lachancea</taxon>
    </lineage>
</organism>
<feature type="transmembrane region" description="Helical" evidence="5">
    <location>
        <begin position="173"/>
        <end position="191"/>
    </location>
</feature>
<evidence type="ECO:0000256" key="1">
    <source>
        <dbReference type="ARBA" id="ARBA00004141"/>
    </source>
</evidence>
<keyword evidence="3 5" id="KW-1133">Transmembrane helix</keyword>
<feature type="transmembrane region" description="Helical" evidence="5">
    <location>
        <begin position="211"/>
        <end position="230"/>
    </location>
</feature>
<feature type="transmembrane region" description="Helical" evidence="5">
    <location>
        <begin position="142"/>
        <end position="161"/>
    </location>
</feature>
<evidence type="ECO:0000313" key="6">
    <source>
        <dbReference type="EMBL" id="SCV01932.1"/>
    </source>
</evidence>
<dbReference type="Proteomes" id="UP000191024">
    <property type="component" value="Chromosome G"/>
</dbReference>
<dbReference type="PANTHER" id="PTHR12570">
    <property type="match status" value="1"/>
</dbReference>
<feature type="transmembrane region" description="Helical" evidence="5">
    <location>
        <begin position="72"/>
        <end position="92"/>
    </location>
</feature>
<accession>A0A1G4KC82</accession>
<evidence type="ECO:0000256" key="3">
    <source>
        <dbReference type="ARBA" id="ARBA00022989"/>
    </source>
</evidence>
<gene>
    <name evidence="6" type="ORF">LAMI_0G14686G</name>
</gene>
<dbReference type="EMBL" id="LT598469">
    <property type="protein sequence ID" value="SCV01932.1"/>
    <property type="molecule type" value="Genomic_DNA"/>
</dbReference>
<evidence type="ECO:0000256" key="5">
    <source>
        <dbReference type="SAM" id="Phobius"/>
    </source>
</evidence>
<feature type="transmembrane region" description="Helical" evidence="5">
    <location>
        <begin position="273"/>
        <end position="291"/>
    </location>
</feature>
<evidence type="ECO:0000313" key="7">
    <source>
        <dbReference type="Proteomes" id="UP000191024"/>
    </source>
</evidence>
<evidence type="ECO:0000256" key="2">
    <source>
        <dbReference type="ARBA" id="ARBA00022692"/>
    </source>
</evidence>
<keyword evidence="7" id="KW-1185">Reference proteome</keyword>
<reference evidence="6 7" key="1">
    <citation type="submission" date="2016-03" db="EMBL/GenBank/DDBJ databases">
        <authorList>
            <person name="Devillers H."/>
        </authorList>
    </citation>
    <scope>NUCLEOTIDE SEQUENCE [LARGE SCALE GENOMIC DNA]</scope>
    <source>
        <strain evidence="6">CBS 11717</strain>
    </source>
</reference>
<name>A0A1G4KC82_9SACH</name>
<dbReference type="InterPro" id="IPR008521">
    <property type="entry name" value="Mg_trans_NIPA"/>
</dbReference>
<feature type="transmembrane region" description="Helical" evidence="5">
    <location>
        <begin position="242"/>
        <end position="261"/>
    </location>
</feature>
<dbReference type="GO" id="GO:0016020">
    <property type="term" value="C:membrane"/>
    <property type="evidence" value="ECO:0007669"/>
    <property type="project" value="UniProtKB-SubCell"/>
</dbReference>
<feature type="transmembrane region" description="Helical" evidence="5">
    <location>
        <begin position="104"/>
        <end position="122"/>
    </location>
</feature>